<feature type="coiled-coil region" evidence="7">
    <location>
        <begin position="1820"/>
        <end position="1861"/>
    </location>
</feature>
<feature type="coiled-coil region" evidence="7">
    <location>
        <begin position="1711"/>
        <end position="1773"/>
    </location>
</feature>
<dbReference type="GO" id="GO:0005640">
    <property type="term" value="C:nuclear outer membrane"/>
    <property type="evidence" value="ECO:0007669"/>
    <property type="project" value="TreeGrafter"/>
</dbReference>
<dbReference type="SUPFAM" id="SSF47576">
    <property type="entry name" value="Calponin-homology domain, CH-domain"/>
    <property type="match status" value="1"/>
</dbReference>
<dbReference type="PROSITE" id="PS00020">
    <property type="entry name" value="ACTININ_2"/>
    <property type="match status" value="1"/>
</dbReference>
<keyword evidence="6" id="KW-0009">Actin-binding</keyword>
<dbReference type="InterPro" id="IPR001715">
    <property type="entry name" value="CH_dom"/>
</dbReference>
<evidence type="ECO:0000256" key="7">
    <source>
        <dbReference type="SAM" id="Coils"/>
    </source>
</evidence>
<keyword evidence="3" id="KW-0677">Repeat</keyword>
<protein>
    <recommendedName>
        <fullName evidence="9">Calponin-homology (CH) domain-containing protein</fullName>
    </recommendedName>
</protein>
<keyword evidence="4" id="KW-1133">Transmembrane helix</keyword>
<feature type="coiled-coil region" evidence="7">
    <location>
        <begin position="1002"/>
        <end position="1036"/>
    </location>
</feature>
<keyword evidence="7" id="KW-0175">Coiled coil</keyword>
<dbReference type="InterPro" id="IPR047291">
    <property type="entry name" value="CH_SYNE1_rpt2"/>
</dbReference>
<dbReference type="Pfam" id="PF00307">
    <property type="entry name" value="CH"/>
    <property type="match status" value="2"/>
</dbReference>
<feature type="coiled-coil region" evidence="7">
    <location>
        <begin position="1235"/>
        <end position="1294"/>
    </location>
</feature>
<feature type="coiled-coil region" evidence="7">
    <location>
        <begin position="3032"/>
        <end position="3063"/>
    </location>
</feature>
<feature type="coiled-coil region" evidence="7">
    <location>
        <begin position="653"/>
        <end position="695"/>
    </location>
</feature>
<dbReference type="CDD" id="cd21243">
    <property type="entry name" value="CH_SYNE1_rpt2"/>
    <property type="match status" value="1"/>
</dbReference>
<dbReference type="FunFam" id="1.10.418.10:FF:000033">
    <property type="entry name" value="nesprin-1 isoform X1"/>
    <property type="match status" value="1"/>
</dbReference>
<keyword evidence="5" id="KW-0472">Membrane</keyword>
<dbReference type="EMBL" id="JALJAT010000001">
    <property type="protein sequence ID" value="KAK4475362.1"/>
    <property type="molecule type" value="Genomic_DNA"/>
</dbReference>
<organism evidence="10 11">
    <name type="scientific">Schistosoma mekongi</name>
    <name type="common">Parasitic worm</name>
    <dbReference type="NCBI Taxonomy" id="38744"/>
    <lineage>
        <taxon>Eukaryota</taxon>
        <taxon>Metazoa</taxon>
        <taxon>Spiralia</taxon>
        <taxon>Lophotrochozoa</taxon>
        <taxon>Platyhelminthes</taxon>
        <taxon>Trematoda</taxon>
        <taxon>Digenea</taxon>
        <taxon>Strigeidida</taxon>
        <taxon>Schistosomatoidea</taxon>
        <taxon>Schistosomatidae</taxon>
        <taxon>Schistosoma</taxon>
    </lineage>
</organism>
<dbReference type="PROSITE" id="PS00019">
    <property type="entry name" value="ACTININ_1"/>
    <property type="match status" value="1"/>
</dbReference>
<dbReference type="GO" id="GO:0007097">
    <property type="term" value="P:nuclear migration"/>
    <property type="evidence" value="ECO:0007669"/>
    <property type="project" value="TreeGrafter"/>
</dbReference>
<evidence type="ECO:0000256" key="5">
    <source>
        <dbReference type="ARBA" id="ARBA00023136"/>
    </source>
</evidence>
<sequence>EQERVQKKTFTNWLNTYLTNADPPFKVQDLFEDIKNGILLIRILEVLSGEKLVKLVNVNPTDIADGKPAIVLGLIWVIILYFQIEEQEELLLKILDLPPGSLKTRGSAKRALQAWVQEIFAGKYDVKVRDFGPSWRDGIAFNAMVHNIDSSLVEMEKVKTRTAKENLEHAFSQAEKHLGIPRLLDPEDVDVDRPDEKSIVTYVAQFFKAYPDAGRRRTDSPTKTDVKLQLDNIMKFIRESEVKLKTIRSSRFNLNEEYQAYEQLISSKEKEEVNFESLKDQWYSGLISHTDSLINPSEVEILEESWNNFTDTINDWLWEIDGKVPGEFGRISKWLSQAEKWFKQVGLKWYQKSSSTEAMGFCGTIKESWRPSSAEPPHSPPSSELLDKLLNEKVEIFGTNNHKLNSIRDDLSRAVGCEKTTNLPSSLIDRLGERLSKVTGCEPGNTAVVSAAKARRTFLDILYNVNRTETATGVRIRSRRRESATGFEHRFCNWLDLVDGNLHTETKEMVNSILTDYQFCLKTEHVPEKLDQCKCDLSKHYRLLIKIAQYDDQLLPKNALDIVQRWQDDCEVKWNIDKFNQLIQLGERIKQRLTVWDQLDQHAKNIEAWLSQFEDSTSSENDWFNRRDEIFRLLEEANEAARYLGDSADHHKLEMFQRRIEKLEADALKRKRDNIEKLEAKRIADKLKLEQEMNEHLNKIQCWINSVKELIDNKTSSKLKNLHVRCTSNELKIIVEQLQNVLDQQPEILEHLQNAIQLYHNPNIQPLQIEQNNQLNYLEEQIEKFSSLLSIKLKDLIDLNEKTYEIEHNLNDVTCQINQLEQKQNNILLNIDINKWDNSQLCHDFNDCRGHLTFTNGQVNDLERALNLQTNHGMAILNKFSVEELYDDMKCLNDRLNTTEKVIKCKLSNKQLINDVFTTFKQQLDEIQFNLNDIKYTTINNNKINKEDLMNLYDKLKVLRLKYTESMKTNDRQCQNCLNSVVSQGDGDMLLNEMKLIISQMKNDINERCVNIDNELQQLDNQLNESIKSANEIEEKAKQADEWLIQQEHCLTTLTAGPSKVSNNTVDSILERIKYHQQWVDECKRLTETIKKQSQKYDQILGQNDVDSVFETGSSLSNLVEVMCKRMENLESNAKKISNEADNQLKYLTSFSTQLDLSRKWLRNLCNEHNEKWNSLTQCELDQKNSMNKFDVMHKCLIQFTEELNNEGEKHLIQCRNEIQQIVNSSGSYDTTDIVKLAHQELSNFQLELNNVQKENEKELKEIEGKITRHSILMHNIESEIKWLNDVEEQLNEEPSSHNNSQFLTEVTLSIQNQINSYNQLLCNVNLHNQHINEEFYHEANLLNDSISLKQIDNLKNKFNVIKQNLNTKLINLNEQIKVLHTFQIDLDHFKVNLNNFNCQLNSIIELQSSNYVNKEIDSQLLETTYTNMKIQIENLLKNQLELQTKFHHLESIHHSIQFIKLQDFYQCQHDLNQFNNKLNENYNEIQLIFNELKQLNQLIDNLKNYLNLNIEQILQLLNKQTLLLPTTYSIDFNEYYQLYEKYFNEIQIHCIQLNIDLSINSITINTTNNLTKLSLNKNEINEKFNYLIKQQLNYSQQFKLLQNNFNEQINQLIKIIFKQLMDYSQFINNLHKIHTNYNEIQINYNVINKEFENISIIIFNEFNNQQITTLNNLLNRIQNEITVKQLIINKLIDNNVLKQFINNDILLHCFNQLNDKKQELINKINELIEKCKYFMNFEKNSIDNLNTLKYKLNDVKQLINKLKIEKNSLTIDYEQQLSTINESLTVINNQYKIICQNIKEININSNIINELLTMISLNIEENNKNLLNLQNDYKKQKEIYQKLQLNMKQCKENLKMIHLNLKKSITKFTLKSINNLKVNEILQNYINDFNDYLNDFNIIQELINKMTNNLLMKSSIIQKPNNELYEIIIEIIDLINNNNNNNLSIISIQFHDIWYDFSNELNTLINWIQQCINEFNEIQIDYQNILNKIQEIDKSLNECNELINDKLQTIKINHTFDQLKSQQQQQQSIKSKLIDDLYTIKEQQLMHLLNEFKAIKQSVNQLIIKPQINLQLKFIDDNYLNELIHRVEQSLDVLCNQLNDNILHYKTMINNECQLIKLYENVNDWILNYENELLNVENNLNNVKQSNHSNNLQSLISMNKNLEHNLQIINNLEVKYSHGEKLFELLINKCNELHESLNNSELDELHNRLITLNTQRLHNTKTNLLNIKDNFDNFTAKSKNIDEELLKYEETIDKLKQLTIISKINKLDDLLIQESIINTTEWKNLLIDLRKFKHHTLEPYEVLHNQSILNFTNDYIDNIKKRYNQCLLAVNEQIELNDSIVTKINKLKEKLQDFIRLFKEANDKFQKIINHLKIDFNEQYFKYKLSEICNSIVKSIQQANNYLHEFDVNFIEKLQTTQLEISSQIIECELSVTFENSSLLNRFNALKHESDDIQHDLNELNNELINITTEILNYEQWFENVDKKYQQMNKDYPIEDMLCSISNLYHSSTLLSINELQNESNNNSSSLTQLHSHYQKSLQLLRELQKEFIEYNPIYNNLSERLLTYIRQMNNIHISFLKINKDLQSDCQIVTNQTITTNDVIEPNCNHIKQLHQTLMNNINQDINSIQTKSTYLSRLIQSNKDLDEWIQEFIEFISQFNQNQQHQQSHQGINQDNARIEQIQLKLDIGKAYIHSIHDWIEQLKQCNQNNSIIINLLNQQIKRSNQIYQYLINIIDVIKNQYNQYNQLINNYKNDLLSIDIWFKQWKDKFTLIQLNITKLLLIEYNQNSNEFITKVNIDIEHLMNCLNELNNELINKQTLLLTIMNEKNHLNIIIIINELNTSIQLNVILQEMNEYKQKIEQSITYLKCIKIKLKELYDYLNKTKQWMNEITEQFYRIRDGKSPIRVSPYPSRNDSIKSEYSKTIHPIDTQFMSNTIISSTSIKSISLNQSNEFHSNTQSIPNYLLQQLRNKLNTINLFIDEITKSSTLTNNNIHNLLNELHNNLFQLHIDYTIITNEIDQIQYQLKQIITMIIDYKQNIEILINQLNQLNDTLNNNKNWLINNLQQIKKLSQQSISGIIDLSLNQSILDNNEQLIDIFCPLDEIIQNYQVFQSELMSHKCELTQLNSLCESIQERSNESEVKKSLNQLLMQYHNLIKSCEDVLSKLQQVFMENREFQVLCNSVRHFLDNILTELKGINKGDQNSNLSEADLNTITNIREKLRSSQSKLLELSDRADRICRASSTAALTINQMFIMHTSQLVDITDSVNTPMYIPHNQQFSTNQHRIDNLHIETVGSKAKRQLNEFRKEFSEISQQITEYQEKVNHSVNEQKTLSELYNDLRIWIDKTEMKLSILESGRMVNQTDVNEQNIKPLMHGSNKFNENDWNIYVQQVKALNKELNEYSQKFEQFCDIMSNTTTKINGQTSKFNQLIGRFTEIKRKIKQCTNWINAIQQNYTTFRESAQTTERWMSSINFRLISAGNNTINNQNQITNLTTYQDSTVQIDQLIREIDKEGKNLLENTHHLVHLLIHAITKDQISRTNRICENVNCPYREIPIDHNVVDNWKYLVNNSTEEKLLDMIALDALERNKEIETSYINIHSNAQSIKSRLDDQSNRFKSYIDSLNSTATFILNDLQSWWKRLSVMSQSSAAIAAISGVSTTNQSLSSSNPIISHQHNVTGFTSYPNKSFINYQIDRLKQLSDEKLPAKAISLEDVGHQLAMTLAMQSKLISMKRELSTLAYKCGMSSIEIDYIVQENDKNSDNKGDISDQNLVKLLAKHVRNAIDIENKKLEYHTEQLRELRTKWEYYVKERDIFNRWLSERQTACHHLLELKSRSTQPENEESRALEDFLHSLKDKEYQLSELLKMHEELIQQNSHTTDPLLDRLNTEYKNLLNQTLTRINRIEKEKNQKKIIDESHSEYRGKIPILPEKAEALVRSSNKTLNHTKLLNELAKSVSQLKNEVITNEVDAQRSYLVDQRDYHMLSTTTTTTTTTTTNTIQRTYTDFSQIIPIESIRRNLPSSTYYPVLQLTKQSTISQHHIGSLDNIPTWCIDDVKIPSYSYDTKQSIDSTTSHYSKNDLLPYTTSKPCTHLAWKDELPNEQKKSNTPSLYSTSHKSSLTKPTTFTKTRSPRKTNLLPSHESRSTRNTNIPYDTRQRIISRTQSPVSITRQRIISRTQSPVSITRQIPTSGIHDNNPGLWNENVPRNLNIPITMLFVHIEQALLNSFNKSHKEDGKESESLETMPLERDDKVKLLPVIHNDEIAGLDYFFYLWNLFNVTPIDFTTVSVGSVVMDKCDLFQYFSQEKCCNVWFVEHSPYIDSRSINSLILFLEAFIEHILFQSSLEVHYMEALSNLILLSWWDIAFGHFESYQLIAYELYNLWIRLISRLVAKSSFIIDQLSNYPEHLNLFIINCLRIYVDFHFHKENSSKLLKDTASQMTGIHASANMQSLSVLYRKSIELLNANNVKKISTVDTLSETMFANRICPAIAEILKKLVRLGLADCLKQNPDLPITTFADAKIVERFNMVRDYLLVRASRLLAYELESTVISSYLPKQFACLVNVTAPKHLVPELLNISLCKSEKTSDVCRNPHIDLISWALEQNLNVADYAFWCVTSTYMKDIEAVNYLLSRLLPHAKLLAKDHSFCYALILHLDHVRKATLPENQHIKLLRAVFEHLSTLHKCDLLESLQSCKNSNRATPLSNSTVHFQTHIRQLFNRLVAYNTNPDDNNGNSNNSNQQMLSLFNKDFLLDCELLLFTNPIRFLVELIRLPVSRKCPHSLTAVHQLLDQLLYVLQVSINFSTATKCLPQTDNSTSDPFVHSTIFQELILVNWSNRKSHKDLSLFGHEDPYESKDGNLFHASFLYEEGKSESSNNDNDLCQSWSSYKLSDNPILDTIIYLFRKPNCIIQINSIVKYFLILVENCILNRSSSDHINHFTPTSCTAPTDTSNSSPSLQSVHIRLFIHVLSTLINDTSIIRNHLNEIDLNELLKQLIQLFSILFLNQLTTVHNDNSNMVTSQDDVTCKQCIETKVFDYLTSNEVDIMLLELIECCFRHSYECLLCNKQSTIQEGAEVGEQQQKCYVKENLSLLNAFKKDILSSMNIYESHKQRCMYLFNALFSSIKTLKSTKQCDDECLNDDINELIDNIFTLSIEITDLQLNSLKHLMNINMFFESTGIQFKNIPIIPSSVEQTESSNSILLPSSTVASETNSSENQMISPRLLYFIFELATVSNRLCNEVLKSVISRSLKPNHLWNNISSGHLLLAVHLFLKKTVRSRQFKCWERLYFLLSKLLKSGILIYPLPTLVNTTPNGSDNIPSRSFYLLDWSKLCGAFDLFAFTSDLFNLWCISLETSSNRRLSRNTFQSIDHAIIKTSDNGTSKINHQKTELYILCYSLCSLVSLLPSVISLHSNTQINKICSGSNIDDCNATDNDLDVISVLKTSQFVQYSRQLAILLLNRLSNSLPNNLISNFLVKSASQFHVVSSEWDRLKQTILLVQQDLSRN</sequence>
<feature type="non-terminal residue" evidence="10">
    <location>
        <position position="5501"/>
    </location>
</feature>
<evidence type="ECO:0000256" key="8">
    <source>
        <dbReference type="SAM" id="MobiDB-lite"/>
    </source>
</evidence>
<dbReference type="GO" id="GO:0051015">
    <property type="term" value="F:actin filament binding"/>
    <property type="evidence" value="ECO:0007669"/>
    <property type="project" value="TreeGrafter"/>
</dbReference>
<feature type="coiled-coil region" evidence="7">
    <location>
        <begin position="1120"/>
        <end position="1147"/>
    </location>
</feature>
<accession>A0AAE2D8U4</accession>
<evidence type="ECO:0000256" key="4">
    <source>
        <dbReference type="ARBA" id="ARBA00022989"/>
    </source>
</evidence>
<name>A0AAE2D8U4_SCHME</name>
<dbReference type="PANTHER" id="PTHR47535:SF1">
    <property type="entry name" value="NESPRIN-1"/>
    <property type="match status" value="1"/>
</dbReference>
<evidence type="ECO:0000259" key="9">
    <source>
        <dbReference type="PROSITE" id="PS50021"/>
    </source>
</evidence>
<proteinExistence type="predicted"/>
<dbReference type="Gene3D" id="1.10.418.10">
    <property type="entry name" value="Calponin-like domain"/>
    <property type="match status" value="3"/>
</dbReference>
<dbReference type="GO" id="GO:0034993">
    <property type="term" value="C:meiotic nuclear membrane microtubule tethering complex"/>
    <property type="evidence" value="ECO:0007669"/>
    <property type="project" value="TreeGrafter"/>
</dbReference>
<dbReference type="InterPro" id="IPR036872">
    <property type="entry name" value="CH_dom_sf"/>
</dbReference>
<feature type="coiled-coil region" evidence="7">
    <location>
        <begin position="3853"/>
        <end position="3906"/>
    </location>
</feature>
<reference evidence="10" key="2">
    <citation type="journal article" date="2023" name="Infect Dis Poverty">
        <title>Chromosome-scale genome of the human blood fluke Schistosoma mekongi and its implications for public health.</title>
        <authorList>
            <person name="Zhou M."/>
            <person name="Xu L."/>
            <person name="Xu D."/>
            <person name="Chen W."/>
            <person name="Khan J."/>
            <person name="Hu Y."/>
            <person name="Huang H."/>
            <person name="Wei H."/>
            <person name="Zhang Y."/>
            <person name="Chusongsang P."/>
            <person name="Tanasarnprasert K."/>
            <person name="Hu X."/>
            <person name="Limpanont Y."/>
            <person name="Lv Z."/>
        </authorList>
    </citation>
    <scope>NUCLEOTIDE SEQUENCE</scope>
    <source>
        <strain evidence="10">LV_2022a</strain>
    </source>
</reference>
<feature type="coiled-coil region" evidence="7">
    <location>
        <begin position="2127"/>
        <end position="2173"/>
    </location>
</feature>
<dbReference type="PROSITE" id="PS50021">
    <property type="entry name" value="CH"/>
    <property type="match status" value="1"/>
</dbReference>
<dbReference type="InterPro" id="IPR052403">
    <property type="entry name" value="LINC-complex_assoc"/>
</dbReference>
<feature type="coiled-coil region" evidence="7">
    <location>
        <begin position="251"/>
        <end position="281"/>
    </location>
</feature>
<feature type="domain" description="Calponin-homology (CH)" evidence="9">
    <location>
        <begin position="106"/>
        <end position="211"/>
    </location>
</feature>
<comment type="subcellular location">
    <subcellularLocation>
        <location evidence="1">Membrane</location>
    </subcellularLocation>
</comment>
<dbReference type="InterPro" id="IPR001589">
    <property type="entry name" value="Actinin_actin-bd_CS"/>
</dbReference>
<dbReference type="Proteomes" id="UP001292079">
    <property type="component" value="Unassembled WGS sequence"/>
</dbReference>
<feature type="compositionally biased region" description="Polar residues" evidence="8">
    <location>
        <begin position="4104"/>
        <end position="4127"/>
    </location>
</feature>
<dbReference type="SMART" id="SM00033">
    <property type="entry name" value="CH"/>
    <property type="match status" value="2"/>
</dbReference>
<comment type="caution">
    <text evidence="10">The sequence shown here is derived from an EMBL/GenBank/DDBJ whole genome shotgun (WGS) entry which is preliminary data.</text>
</comment>
<feature type="coiled-coil region" evidence="7">
    <location>
        <begin position="1476"/>
        <end position="1506"/>
    </location>
</feature>
<feature type="coiled-coil region" evidence="7">
    <location>
        <begin position="2444"/>
        <end position="2471"/>
    </location>
</feature>
<feature type="region of interest" description="Disordered" evidence="8">
    <location>
        <begin position="4096"/>
        <end position="4148"/>
    </location>
</feature>
<evidence type="ECO:0000256" key="1">
    <source>
        <dbReference type="ARBA" id="ARBA00004370"/>
    </source>
</evidence>
<gene>
    <name evidence="10" type="ORF">MN116_002425</name>
</gene>
<keyword evidence="2" id="KW-0812">Transmembrane</keyword>
<dbReference type="GO" id="GO:0005737">
    <property type="term" value="C:cytoplasm"/>
    <property type="evidence" value="ECO:0007669"/>
    <property type="project" value="TreeGrafter"/>
</dbReference>
<dbReference type="PANTHER" id="PTHR47535">
    <property type="entry name" value="MUSCLE-SPECIFIC PROTEIN 300 KDA, ISOFORM G"/>
    <property type="match status" value="1"/>
</dbReference>
<evidence type="ECO:0000313" key="11">
    <source>
        <dbReference type="Proteomes" id="UP001292079"/>
    </source>
</evidence>
<evidence type="ECO:0000313" key="10">
    <source>
        <dbReference type="EMBL" id="KAK4475362.1"/>
    </source>
</evidence>
<evidence type="ECO:0000256" key="3">
    <source>
        <dbReference type="ARBA" id="ARBA00022737"/>
    </source>
</evidence>
<evidence type="ECO:0000256" key="6">
    <source>
        <dbReference type="ARBA" id="ARBA00023203"/>
    </source>
</evidence>
<keyword evidence="11" id="KW-1185">Reference proteome</keyword>
<reference evidence="10" key="1">
    <citation type="submission" date="2022-04" db="EMBL/GenBank/DDBJ databases">
        <authorList>
            <person name="Xu L."/>
            <person name="Lv Z."/>
        </authorList>
    </citation>
    <scope>NUCLEOTIDE SEQUENCE</scope>
    <source>
        <strain evidence="10">LV_2022a</strain>
    </source>
</reference>
<evidence type="ECO:0000256" key="2">
    <source>
        <dbReference type="ARBA" id="ARBA00022692"/>
    </source>
</evidence>